<dbReference type="AlphaFoldDB" id="A0A6P1ZL75"/>
<sequence length="157" mass="17890">MITLDDLRIPQFENLPDDKLKKLRDVADAIDLEDGDIVYNAGEEGDIFYIVLSGEAVLEHALSKDAQVIFSSVQPGYCFGWTALAHQQTRRATARCRGASRFVRINGNELRRIMDEDHTLGYLLYHAFMESVLSQLFTRTEQFMSMLSHHPDLKNAL</sequence>
<evidence type="ECO:0000313" key="3">
    <source>
        <dbReference type="Proteomes" id="UP000434052"/>
    </source>
</evidence>
<dbReference type="Pfam" id="PF00027">
    <property type="entry name" value="cNMP_binding"/>
    <property type="match status" value="1"/>
</dbReference>
<dbReference type="InterPro" id="IPR018490">
    <property type="entry name" value="cNMP-bd_dom_sf"/>
</dbReference>
<name>A0A6P1ZL75_9BACT</name>
<protein>
    <recommendedName>
        <fullName evidence="1">Cyclic nucleotide-binding domain-containing protein</fullName>
    </recommendedName>
</protein>
<comment type="caution">
    <text evidence="2">The sequence shown here is derived from an EMBL/GenBank/DDBJ whole genome shotgun (WGS) entry which is preliminary data.</text>
</comment>
<accession>A0A6P1ZL75</accession>
<dbReference type="GO" id="GO:0034236">
    <property type="term" value="F:protein kinase A catalytic subunit binding"/>
    <property type="evidence" value="ECO:0007669"/>
    <property type="project" value="TreeGrafter"/>
</dbReference>
<dbReference type="RefSeq" id="WP_144234879.1">
    <property type="nucleotide sequence ID" value="NZ_QMIF01000004.1"/>
</dbReference>
<dbReference type="CDD" id="cd00038">
    <property type="entry name" value="CAP_ED"/>
    <property type="match status" value="1"/>
</dbReference>
<dbReference type="GO" id="GO:0030552">
    <property type="term" value="F:cAMP binding"/>
    <property type="evidence" value="ECO:0007669"/>
    <property type="project" value="TreeGrafter"/>
</dbReference>
<proteinExistence type="predicted"/>
<organism evidence="2 3">
    <name type="scientific">Oceanidesulfovibrio marinus</name>
    <dbReference type="NCBI Taxonomy" id="370038"/>
    <lineage>
        <taxon>Bacteria</taxon>
        <taxon>Pseudomonadati</taxon>
        <taxon>Thermodesulfobacteriota</taxon>
        <taxon>Desulfovibrionia</taxon>
        <taxon>Desulfovibrionales</taxon>
        <taxon>Desulfovibrionaceae</taxon>
        <taxon>Oceanidesulfovibrio</taxon>
    </lineage>
</organism>
<dbReference type="SUPFAM" id="SSF51206">
    <property type="entry name" value="cAMP-binding domain-like"/>
    <property type="match status" value="1"/>
</dbReference>
<evidence type="ECO:0000313" key="2">
    <source>
        <dbReference type="EMBL" id="TVM34486.1"/>
    </source>
</evidence>
<dbReference type="Proteomes" id="UP000434052">
    <property type="component" value="Unassembled WGS sequence"/>
</dbReference>
<evidence type="ECO:0000259" key="1">
    <source>
        <dbReference type="PROSITE" id="PS50042"/>
    </source>
</evidence>
<dbReference type="GO" id="GO:0005829">
    <property type="term" value="C:cytosol"/>
    <property type="evidence" value="ECO:0007669"/>
    <property type="project" value="TreeGrafter"/>
</dbReference>
<dbReference type="EMBL" id="QMIF01000004">
    <property type="protein sequence ID" value="TVM34486.1"/>
    <property type="molecule type" value="Genomic_DNA"/>
</dbReference>
<dbReference type="SMART" id="SM00100">
    <property type="entry name" value="cNMP"/>
    <property type="match status" value="1"/>
</dbReference>
<dbReference type="PROSITE" id="PS50042">
    <property type="entry name" value="CNMP_BINDING_3"/>
    <property type="match status" value="1"/>
</dbReference>
<dbReference type="InterPro" id="IPR014710">
    <property type="entry name" value="RmlC-like_jellyroll"/>
</dbReference>
<dbReference type="Gene3D" id="2.60.120.10">
    <property type="entry name" value="Jelly Rolls"/>
    <property type="match status" value="1"/>
</dbReference>
<dbReference type="PANTHER" id="PTHR11635">
    <property type="entry name" value="CAMP-DEPENDENT PROTEIN KINASE REGULATORY CHAIN"/>
    <property type="match status" value="1"/>
</dbReference>
<dbReference type="InterPro" id="IPR000595">
    <property type="entry name" value="cNMP-bd_dom"/>
</dbReference>
<feature type="domain" description="Cyclic nucleotide-binding" evidence="1">
    <location>
        <begin position="11"/>
        <end position="131"/>
    </location>
</feature>
<reference evidence="2 3" key="1">
    <citation type="submission" date="2018-06" db="EMBL/GenBank/DDBJ databases">
        <title>Complete genome of Desulfovibrio marinus P48SEP.</title>
        <authorList>
            <person name="Crispim J.S."/>
            <person name="Vidigal P.M.P."/>
            <person name="Silva L.C.F."/>
            <person name="Araujo L.C."/>
            <person name="Laguardia C.N."/>
            <person name="Dias R.S."/>
            <person name="Sousa M.P."/>
            <person name="Paula S.O."/>
            <person name="Silva C."/>
        </authorList>
    </citation>
    <scope>NUCLEOTIDE SEQUENCE [LARGE SCALE GENOMIC DNA]</scope>
    <source>
        <strain evidence="2 3">P48SEP</strain>
    </source>
</reference>
<dbReference type="OrthoDB" id="5506583at2"/>
<dbReference type="GO" id="GO:0004862">
    <property type="term" value="F:cAMP-dependent protein kinase inhibitor activity"/>
    <property type="evidence" value="ECO:0007669"/>
    <property type="project" value="TreeGrafter"/>
</dbReference>
<dbReference type="InterPro" id="IPR050503">
    <property type="entry name" value="cAMP-dep_PK_reg_su-like"/>
</dbReference>
<dbReference type="PANTHER" id="PTHR11635:SF152">
    <property type="entry name" value="CAMP-DEPENDENT PROTEIN KINASE TYPE I REGULATORY SUBUNIT-RELATED"/>
    <property type="match status" value="1"/>
</dbReference>
<gene>
    <name evidence="2" type="ORF">DQK91_07885</name>
</gene>
<dbReference type="GO" id="GO:0005952">
    <property type="term" value="C:cAMP-dependent protein kinase complex"/>
    <property type="evidence" value="ECO:0007669"/>
    <property type="project" value="InterPro"/>
</dbReference>